<dbReference type="Proteomes" id="UP000284706">
    <property type="component" value="Unassembled WGS sequence"/>
</dbReference>
<evidence type="ECO:0008006" key="7">
    <source>
        <dbReference type="Google" id="ProtNLM"/>
    </source>
</evidence>
<feature type="compositionally biased region" description="Low complexity" evidence="2">
    <location>
        <begin position="284"/>
        <end position="296"/>
    </location>
</feature>
<feature type="region of interest" description="Disordered" evidence="2">
    <location>
        <begin position="127"/>
        <end position="153"/>
    </location>
</feature>
<sequence length="335" mass="36155">MPSQSTLSDDEKVKVRSAIPAPANKVHYAALARIYYAYPQPDKWSYTGLQGALVISYENATNLFHFKMVDVDGTRGVIWDHELYQGLELHQDRSFFLSFAGDECMIGFVFADETEAKTFHKKTKNNFAKKDSKTPKAKTEKKKVSKGGRIDKSMISAPQSGSFIHVAHMGYDAESGFTSKGVDPSWTALLSNLEGTVGKDIVAREIEFIKNYVRDHPEQQAAPVKEKKPKPPPPPARRHAANGSTSSTAAAPEAPPPPPARAQNGVPPPPPSRPSARPQPPSRAPASSAPPEETVSSPPPPPRRPAAQTPVPPPPPARPSQHGGGGHPPPPPPRP</sequence>
<evidence type="ECO:0000256" key="1">
    <source>
        <dbReference type="ARBA" id="ARBA00022553"/>
    </source>
</evidence>
<reference evidence="5 6" key="1">
    <citation type="journal article" date="2018" name="Evol. Lett.">
        <title>Horizontal gene cluster transfer increased hallucinogenic mushroom diversity.</title>
        <authorList>
            <person name="Reynolds H.T."/>
            <person name="Vijayakumar V."/>
            <person name="Gluck-Thaler E."/>
            <person name="Korotkin H.B."/>
            <person name="Matheny P.B."/>
            <person name="Slot J.C."/>
        </authorList>
    </citation>
    <scope>NUCLEOTIDE SEQUENCE [LARGE SCALE GENOMIC DNA]</scope>
    <source>
        <strain evidence="5 6">SRW20</strain>
    </source>
</reference>
<dbReference type="AlphaFoldDB" id="A0A409YDT5"/>
<dbReference type="InterPro" id="IPR000095">
    <property type="entry name" value="CRIB_dom"/>
</dbReference>
<evidence type="ECO:0000313" key="6">
    <source>
        <dbReference type="Proteomes" id="UP000284706"/>
    </source>
</evidence>
<keyword evidence="1" id="KW-0597">Phosphoprotein</keyword>
<dbReference type="Pfam" id="PF00568">
    <property type="entry name" value="WH1"/>
    <property type="match status" value="1"/>
</dbReference>
<dbReference type="EMBL" id="NHYE01000960">
    <property type="protein sequence ID" value="PPR01189.1"/>
    <property type="molecule type" value="Genomic_DNA"/>
</dbReference>
<dbReference type="GO" id="GO:0007015">
    <property type="term" value="P:actin filament organization"/>
    <property type="evidence" value="ECO:0007669"/>
    <property type="project" value="UniProtKB-ARBA"/>
</dbReference>
<organism evidence="5 6">
    <name type="scientific">Gymnopilus dilepis</name>
    <dbReference type="NCBI Taxonomy" id="231916"/>
    <lineage>
        <taxon>Eukaryota</taxon>
        <taxon>Fungi</taxon>
        <taxon>Dikarya</taxon>
        <taxon>Basidiomycota</taxon>
        <taxon>Agaricomycotina</taxon>
        <taxon>Agaricomycetes</taxon>
        <taxon>Agaricomycetidae</taxon>
        <taxon>Agaricales</taxon>
        <taxon>Agaricineae</taxon>
        <taxon>Hymenogastraceae</taxon>
        <taxon>Gymnopilus</taxon>
    </lineage>
</organism>
<dbReference type="SMART" id="SM00461">
    <property type="entry name" value="WH1"/>
    <property type="match status" value="1"/>
</dbReference>
<dbReference type="Pfam" id="PF00786">
    <property type="entry name" value="PBD"/>
    <property type="match status" value="1"/>
</dbReference>
<dbReference type="InterPro" id="IPR033927">
    <property type="entry name" value="WASPfam_EVH1"/>
</dbReference>
<feature type="compositionally biased region" description="Basic and acidic residues" evidence="2">
    <location>
        <begin position="128"/>
        <end position="138"/>
    </location>
</feature>
<evidence type="ECO:0000259" key="4">
    <source>
        <dbReference type="PROSITE" id="PS50229"/>
    </source>
</evidence>
<accession>A0A409YDT5</accession>
<evidence type="ECO:0000313" key="5">
    <source>
        <dbReference type="EMBL" id="PPR01189.1"/>
    </source>
</evidence>
<dbReference type="GO" id="GO:0008092">
    <property type="term" value="F:cytoskeletal protein binding"/>
    <property type="evidence" value="ECO:0007669"/>
    <property type="project" value="UniProtKB-ARBA"/>
</dbReference>
<evidence type="ECO:0000256" key="2">
    <source>
        <dbReference type="SAM" id="MobiDB-lite"/>
    </source>
</evidence>
<name>A0A409YDT5_9AGAR</name>
<dbReference type="GO" id="GO:0071933">
    <property type="term" value="F:Arp2/3 complex binding"/>
    <property type="evidence" value="ECO:0007669"/>
    <property type="project" value="UniProtKB-ARBA"/>
</dbReference>
<dbReference type="CDD" id="cd00132">
    <property type="entry name" value="CRIB"/>
    <property type="match status" value="1"/>
</dbReference>
<feature type="compositionally biased region" description="Pro residues" evidence="2">
    <location>
        <begin position="297"/>
        <end position="318"/>
    </location>
</feature>
<dbReference type="FunFam" id="2.30.29.30:FF:000281">
    <property type="entry name" value="Actin associated protein"/>
    <property type="match status" value="1"/>
</dbReference>
<dbReference type="GO" id="GO:0030479">
    <property type="term" value="C:actin cortical patch"/>
    <property type="evidence" value="ECO:0007669"/>
    <property type="project" value="UniProtKB-ARBA"/>
</dbReference>
<dbReference type="STRING" id="231916.A0A409YDT5"/>
<feature type="non-terminal residue" evidence="5">
    <location>
        <position position="335"/>
    </location>
</feature>
<comment type="caution">
    <text evidence="5">The sequence shown here is derived from an EMBL/GenBank/DDBJ whole genome shotgun (WGS) entry which is preliminary data.</text>
</comment>
<dbReference type="Gene3D" id="3.90.810.10">
    <property type="entry name" value="CRIB domain"/>
    <property type="match status" value="1"/>
</dbReference>
<dbReference type="InterPro" id="IPR036936">
    <property type="entry name" value="CRIB_dom_sf"/>
</dbReference>
<dbReference type="InterPro" id="IPR000697">
    <property type="entry name" value="WH1/EVH1_dom"/>
</dbReference>
<evidence type="ECO:0000259" key="3">
    <source>
        <dbReference type="PROSITE" id="PS50108"/>
    </source>
</evidence>
<dbReference type="OrthoDB" id="8963340at2759"/>
<dbReference type="SUPFAM" id="SSF50729">
    <property type="entry name" value="PH domain-like"/>
    <property type="match status" value="1"/>
</dbReference>
<dbReference type="PROSITE" id="PS50108">
    <property type="entry name" value="CRIB"/>
    <property type="match status" value="1"/>
</dbReference>
<dbReference type="InterPro" id="IPR011993">
    <property type="entry name" value="PH-like_dom_sf"/>
</dbReference>
<dbReference type="Gene3D" id="2.30.29.30">
    <property type="entry name" value="Pleckstrin-homology domain (PH domain)/Phosphotyrosine-binding domain (PTB)"/>
    <property type="match status" value="1"/>
</dbReference>
<proteinExistence type="predicted"/>
<feature type="domain" description="CRIB" evidence="3">
    <location>
        <begin position="155"/>
        <end position="170"/>
    </location>
</feature>
<feature type="compositionally biased region" description="Pro residues" evidence="2">
    <location>
        <begin position="253"/>
        <end position="283"/>
    </location>
</feature>
<dbReference type="InParanoid" id="A0A409YDT5"/>
<feature type="domain" description="WH1" evidence="4">
    <location>
        <begin position="19"/>
        <end position="130"/>
    </location>
</feature>
<keyword evidence="6" id="KW-1185">Reference proteome</keyword>
<dbReference type="PRINTS" id="PR01217">
    <property type="entry name" value="PRICHEXTENSN"/>
</dbReference>
<dbReference type="PROSITE" id="PS50229">
    <property type="entry name" value="WH1"/>
    <property type="match status" value="1"/>
</dbReference>
<dbReference type="CDD" id="cd01205">
    <property type="entry name" value="EVH1_WASP-like"/>
    <property type="match status" value="1"/>
</dbReference>
<gene>
    <name evidence="5" type="ORF">CVT26_016070</name>
</gene>
<protein>
    <recommendedName>
        <fullName evidence="7">WH1 domain-containing protein</fullName>
    </recommendedName>
</protein>
<feature type="region of interest" description="Disordered" evidence="2">
    <location>
        <begin position="217"/>
        <end position="335"/>
    </location>
</feature>